<sequence>MLWERPGEACARGGRLACAGDLFGSKVDLAAWRRLGALVDAGMRGVREACPRCEIAIHTSLGNRIAEFSSVGIGDWYELLLNHTTSPSFDRIGLSLYPAYLAPHPSSRPASALENIDALASLARRFPGKRVYIAETAYPQRGTAPPPHRFAASPLGQYEYLRAVLSRLAQALPEAQRGGVLWWERNESCDDALFSPSGVASPALLHGFVHGRLPRRVALRKTLL</sequence>
<dbReference type="EMBL" id="HBIR01009288">
    <property type="protein sequence ID" value="CAE0532380.1"/>
    <property type="molecule type" value="Transcribed_RNA"/>
</dbReference>
<accession>A0A7S3W3U7</accession>
<dbReference type="GO" id="GO:0015926">
    <property type="term" value="F:glucosidase activity"/>
    <property type="evidence" value="ECO:0007669"/>
    <property type="project" value="InterPro"/>
</dbReference>
<name>A0A7S3W3U7_EMIHU</name>
<evidence type="ECO:0000256" key="5">
    <source>
        <dbReference type="ARBA" id="ARBA00023295"/>
    </source>
</evidence>
<evidence type="ECO:0000313" key="6">
    <source>
        <dbReference type="EMBL" id="CAE0532380.1"/>
    </source>
</evidence>
<dbReference type="GO" id="GO:0031218">
    <property type="term" value="F:arabinogalactan endo-1,4-beta-galactosidase activity"/>
    <property type="evidence" value="ECO:0007669"/>
    <property type="project" value="UniProtKB-EC"/>
</dbReference>
<dbReference type="PANTHER" id="PTHR34983:SF1">
    <property type="entry name" value="ARABINOGALACTAN ENDO-BETA-1,4-GALACTANASE A"/>
    <property type="match status" value="1"/>
</dbReference>
<dbReference type="SUPFAM" id="SSF51445">
    <property type="entry name" value="(Trans)glycosidases"/>
    <property type="match status" value="1"/>
</dbReference>
<comment type="similarity">
    <text evidence="2">Belongs to the glycosyl hydrolase 53 family.</text>
</comment>
<dbReference type="Gene3D" id="3.20.20.80">
    <property type="entry name" value="Glycosidases"/>
    <property type="match status" value="1"/>
</dbReference>
<protein>
    <recommendedName>
        <fullName evidence="3">arabinogalactan endo-beta-1,4-galactanase</fullName>
        <ecNumber evidence="3">3.2.1.89</ecNumber>
    </recommendedName>
</protein>
<dbReference type="EC" id="3.2.1.89" evidence="3"/>
<comment type="catalytic activity">
    <reaction evidence="1">
        <text>The enzyme specifically hydrolyzes (1-&gt;4)-beta-D-galactosidic linkages in type I arabinogalactans.</text>
        <dbReference type="EC" id="3.2.1.89"/>
    </reaction>
</comment>
<dbReference type="AlphaFoldDB" id="A0A7S3W3U7"/>
<keyword evidence="5" id="KW-0326">Glycosidase</keyword>
<proteinExistence type="inferred from homology"/>
<keyword evidence="4" id="KW-0378">Hydrolase</keyword>
<dbReference type="PANTHER" id="PTHR34983">
    <property type="entry name" value="ARABINOGALACTAN ENDO-BETA-1,4-GALACTANASE A"/>
    <property type="match status" value="1"/>
</dbReference>
<evidence type="ECO:0000256" key="4">
    <source>
        <dbReference type="ARBA" id="ARBA00022801"/>
    </source>
</evidence>
<evidence type="ECO:0000256" key="3">
    <source>
        <dbReference type="ARBA" id="ARBA00012556"/>
    </source>
</evidence>
<dbReference type="InterPro" id="IPR017853">
    <property type="entry name" value="GH"/>
</dbReference>
<dbReference type="Pfam" id="PF07745">
    <property type="entry name" value="Glyco_hydro_53"/>
    <property type="match status" value="1"/>
</dbReference>
<dbReference type="GO" id="GO:0045490">
    <property type="term" value="P:pectin catabolic process"/>
    <property type="evidence" value="ECO:0007669"/>
    <property type="project" value="TreeGrafter"/>
</dbReference>
<dbReference type="InterPro" id="IPR011683">
    <property type="entry name" value="Glyco_hydro_53"/>
</dbReference>
<evidence type="ECO:0000256" key="1">
    <source>
        <dbReference type="ARBA" id="ARBA00001695"/>
    </source>
</evidence>
<evidence type="ECO:0000256" key="2">
    <source>
        <dbReference type="ARBA" id="ARBA00010687"/>
    </source>
</evidence>
<organism evidence="6">
    <name type="scientific">Emiliania huxleyi</name>
    <name type="common">Coccolithophore</name>
    <name type="synonym">Pontosphaera huxleyi</name>
    <dbReference type="NCBI Taxonomy" id="2903"/>
    <lineage>
        <taxon>Eukaryota</taxon>
        <taxon>Haptista</taxon>
        <taxon>Haptophyta</taxon>
        <taxon>Prymnesiophyceae</taxon>
        <taxon>Isochrysidales</taxon>
        <taxon>Noelaerhabdaceae</taxon>
        <taxon>Emiliania</taxon>
    </lineage>
</organism>
<gene>
    <name evidence="6" type="ORF">EHUX00137_LOCUS6452</name>
</gene>
<reference evidence="6" key="1">
    <citation type="submission" date="2021-01" db="EMBL/GenBank/DDBJ databases">
        <authorList>
            <person name="Corre E."/>
            <person name="Pelletier E."/>
            <person name="Niang G."/>
            <person name="Scheremetjew M."/>
            <person name="Finn R."/>
            <person name="Kale V."/>
            <person name="Holt S."/>
            <person name="Cochrane G."/>
            <person name="Meng A."/>
            <person name="Brown T."/>
            <person name="Cohen L."/>
        </authorList>
    </citation>
    <scope>NUCLEOTIDE SEQUENCE</scope>
    <source>
        <strain evidence="6">379</strain>
    </source>
</reference>